<evidence type="ECO:0008006" key="5">
    <source>
        <dbReference type="Google" id="ProtNLM"/>
    </source>
</evidence>
<evidence type="ECO:0000313" key="4">
    <source>
        <dbReference type="Proteomes" id="UP000251634"/>
    </source>
</evidence>
<protein>
    <recommendedName>
        <fullName evidence="5">Lipoprotein</fullName>
    </recommendedName>
</protein>
<feature type="chain" id="PRO_5039493800" description="Lipoprotein" evidence="2">
    <location>
        <begin position="28"/>
        <end position="219"/>
    </location>
</feature>
<gene>
    <name evidence="3" type="ORF">C4N25_02020</name>
</gene>
<sequence length="219" mass="22924">MKQNNRFCVLALTAVLALTLTACSETADGSAASGSTQTTQPAQSTAQQDTSAGTPSASQQTEVLGSLTSSELQELVSGSTTLEQLTQQRAEAADPGTGSTTALPEYEQQLQALINQLYAVKARAESSLNNTIQSATAEYKALPAAKQTKSRKIAIVMGKASELKAMEASCDKEVDDIVNQMCTLLTQNGQSTALADEALAAYKAQKSEMVSSLTSKLYG</sequence>
<dbReference type="Proteomes" id="UP000251634">
    <property type="component" value="Unassembled WGS sequence"/>
</dbReference>
<dbReference type="EMBL" id="PRKZ01000001">
    <property type="protein sequence ID" value="RAW52210.1"/>
    <property type="molecule type" value="Genomic_DNA"/>
</dbReference>
<name>A0A329TTK3_9FIRM</name>
<evidence type="ECO:0000256" key="2">
    <source>
        <dbReference type="SAM" id="SignalP"/>
    </source>
</evidence>
<feature type="region of interest" description="Disordered" evidence="1">
    <location>
        <begin position="27"/>
        <end position="61"/>
    </location>
</feature>
<feature type="compositionally biased region" description="Low complexity" evidence="1">
    <location>
        <begin position="27"/>
        <end position="54"/>
    </location>
</feature>
<keyword evidence="2" id="KW-0732">Signal</keyword>
<organism evidence="3 4">
    <name type="scientific">Faecalibacterium prausnitzii</name>
    <dbReference type="NCBI Taxonomy" id="853"/>
    <lineage>
        <taxon>Bacteria</taxon>
        <taxon>Bacillati</taxon>
        <taxon>Bacillota</taxon>
        <taxon>Clostridia</taxon>
        <taxon>Eubacteriales</taxon>
        <taxon>Oscillospiraceae</taxon>
        <taxon>Faecalibacterium</taxon>
    </lineage>
</organism>
<feature type="signal peptide" evidence="2">
    <location>
        <begin position="1"/>
        <end position="27"/>
    </location>
</feature>
<accession>A0A329TTK3</accession>
<dbReference type="PROSITE" id="PS51257">
    <property type="entry name" value="PROKAR_LIPOPROTEIN"/>
    <property type="match status" value="1"/>
</dbReference>
<dbReference type="RefSeq" id="WP_112114789.1">
    <property type="nucleotide sequence ID" value="NZ_PRKZ01000001.1"/>
</dbReference>
<reference evidence="3 4" key="1">
    <citation type="submission" date="2018-02" db="EMBL/GenBank/DDBJ databases">
        <title>Complete genome sequencing of Faecalibacterium prausnitzii strains isolated from the human gut.</title>
        <authorList>
            <person name="Fitzgerald B.C."/>
            <person name="Shkoporov A.N."/>
            <person name="Ross P.R."/>
            <person name="Hill C."/>
        </authorList>
    </citation>
    <scope>NUCLEOTIDE SEQUENCE [LARGE SCALE GENOMIC DNA]</scope>
    <source>
        <strain evidence="3 4">APC942/8-14-2</strain>
    </source>
</reference>
<proteinExistence type="predicted"/>
<comment type="caution">
    <text evidence="3">The sequence shown here is derived from an EMBL/GenBank/DDBJ whole genome shotgun (WGS) entry which is preliminary data.</text>
</comment>
<evidence type="ECO:0000313" key="3">
    <source>
        <dbReference type="EMBL" id="RAW52210.1"/>
    </source>
</evidence>
<evidence type="ECO:0000256" key="1">
    <source>
        <dbReference type="SAM" id="MobiDB-lite"/>
    </source>
</evidence>
<dbReference type="AlphaFoldDB" id="A0A329TTK3"/>